<evidence type="ECO:0000259" key="2">
    <source>
        <dbReference type="Pfam" id="PF05161"/>
    </source>
</evidence>
<dbReference type="AlphaFoldDB" id="A0AAV4EZB2"/>
<comment type="similarity">
    <text evidence="1">Belongs to the glycerate kinase type-2 family.</text>
</comment>
<organism evidence="4 5">
    <name type="scientific">Elysia marginata</name>
    <dbReference type="NCBI Taxonomy" id="1093978"/>
    <lineage>
        <taxon>Eukaryota</taxon>
        <taxon>Metazoa</taxon>
        <taxon>Spiralia</taxon>
        <taxon>Lophotrochozoa</taxon>
        <taxon>Mollusca</taxon>
        <taxon>Gastropoda</taxon>
        <taxon>Heterobranchia</taxon>
        <taxon>Euthyneura</taxon>
        <taxon>Panpulmonata</taxon>
        <taxon>Sacoglossa</taxon>
        <taxon>Placobranchoidea</taxon>
        <taxon>Plakobranchidae</taxon>
        <taxon>Elysia</taxon>
    </lineage>
</organism>
<dbReference type="Pfam" id="PF05161">
    <property type="entry name" value="MOFRL"/>
    <property type="match status" value="1"/>
</dbReference>
<sequence length="541" mass="59594">MLPALKVGQRMANQFLSYSCMSSQRIRTCQISHRKKFWNTHDQRSFSISNNDYYEASVAPGDITVTDLKPDAQDIFRTAIRSVYPKSMIGNVLHYNPSTSVLKVQGKTYKLDKNVFVVGMGKAVPGMARIVEDILGSHIVAGVISIPDGIQEQIQEENARYIYRGGSVLCPLPHPPITLDELRQVTRLLERNGAGVIEVNTVRKNIEVLKGGGLAMEARPAKIVSLILSSFIGDPVDLIASGPTCPTQPAPHHCMEIMNRLGIMSQVPENIRKFLEREAVKSSQKLRVMNSTQAKAELEIIWDSIQNIVVGNNSIACEAAAARATELGYFPLILTTKLCGEARKIGTTMAKLAKFIMMCYDRNTSVSPNVELTRLEVELVAGGIRKEWINFICNSVDSAHNLNKDLCIICGGEIIVNVKGTGVGGKNMEAALAAAVHSQELLREKDLAVSETRLCFLCCDSDGHDGITKMAGAMVDQDFLKKVEESGLDMKEYLDNNDSFGLFSQVDGGQYMVKTNVTGTNIMDLVIMLVQKPKDKKYSWN</sequence>
<dbReference type="EMBL" id="BMAT01004014">
    <property type="protein sequence ID" value="GFR66287.1"/>
    <property type="molecule type" value="Genomic_DNA"/>
</dbReference>
<dbReference type="InterPro" id="IPR037035">
    <property type="entry name" value="GK-like_C_sf"/>
</dbReference>
<evidence type="ECO:0000256" key="1">
    <source>
        <dbReference type="ARBA" id="ARBA00005393"/>
    </source>
</evidence>
<evidence type="ECO:0000313" key="4">
    <source>
        <dbReference type="EMBL" id="GFR66287.1"/>
    </source>
</evidence>
<reference evidence="4 5" key="1">
    <citation type="journal article" date="2021" name="Elife">
        <title>Chloroplast acquisition without the gene transfer in kleptoplastic sea slugs, Plakobranchus ocellatus.</title>
        <authorList>
            <person name="Maeda T."/>
            <person name="Takahashi S."/>
            <person name="Yoshida T."/>
            <person name="Shimamura S."/>
            <person name="Takaki Y."/>
            <person name="Nagai Y."/>
            <person name="Toyoda A."/>
            <person name="Suzuki Y."/>
            <person name="Arimoto A."/>
            <person name="Ishii H."/>
            <person name="Satoh N."/>
            <person name="Nishiyama T."/>
            <person name="Hasebe M."/>
            <person name="Maruyama T."/>
            <person name="Minagawa J."/>
            <person name="Obokata J."/>
            <person name="Shigenobu S."/>
        </authorList>
    </citation>
    <scope>NUCLEOTIDE SEQUENCE [LARGE SCALE GENOMIC DNA]</scope>
</reference>
<keyword evidence="4" id="KW-0808">Transferase</keyword>
<dbReference type="PANTHER" id="PTHR12227:SF0">
    <property type="entry name" value="GLYCERATE KINASE"/>
    <property type="match status" value="1"/>
</dbReference>
<protein>
    <submittedName>
        <fullName evidence="4">Glycerate kinase</fullName>
    </submittedName>
</protein>
<gene>
    <name evidence="4" type="ORF">ElyMa_001966000</name>
</gene>
<dbReference type="Pfam" id="PF13660">
    <property type="entry name" value="DUF4147"/>
    <property type="match status" value="2"/>
</dbReference>
<feature type="domain" description="MOFRL" evidence="2">
    <location>
        <begin position="406"/>
        <end position="524"/>
    </location>
</feature>
<dbReference type="Gene3D" id="3.40.1480.10">
    <property type="entry name" value="MOFRL domain"/>
    <property type="match status" value="1"/>
</dbReference>
<dbReference type="InterPro" id="IPR025286">
    <property type="entry name" value="MOFRL_assoc_dom"/>
</dbReference>
<dbReference type="Gene3D" id="3.40.50.10180">
    <property type="entry name" value="Glycerate kinase, MOFRL-like N-terminal domain"/>
    <property type="match status" value="2"/>
</dbReference>
<evidence type="ECO:0000259" key="3">
    <source>
        <dbReference type="Pfam" id="PF13660"/>
    </source>
</evidence>
<feature type="domain" description="MOFRL-associated" evidence="3">
    <location>
        <begin position="72"/>
        <end position="155"/>
    </location>
</feature>
<dbReference type="GO" id="GO:0008887">
    <property type="term" value="F:glycerate kinase activity"/>
    <property type="evidence" value="ECO:0007669"/>
    <property type="project" value="InterPro"/>
</dbReference>
<comment type="caution">
    <text evidence="4">The sequence shown here is derived from an EMBL/GenBank/DDBJ whole genome shotgun (WGS) entry which is preliminary data.</text>
</comment>
<keyword evidence="4" id="KW-0418">Kinase</keyword>
<dbReference type="PANTHER" id="PTHR12227">
    <property type="entry name" value="GLYCERATE KINASE"/>
    <property type="match status" value="1"/>
</dbReference>
<dbReference type="SUPFAM" id="SSF82544">
    <property type="entry name" value="GckA/TtuD-like"/>
    <property type="match status" value="1"/>
</dbReference>
<dbReference type="InterPro" id="IPR007835">
    <property type="entry name" value="MOFRL"/>
</dbReference>
<dbReference type="GO" id="GO:0005737">
    <property type="term" value="C:cytoplasm"/>
    <property type="evidence" value="ECO:0007669"/>
    <property type="project" value="TreeGrafter"/>
</dbReference>
<feature type="domain" description="MOFRL-associated" evidence="3">
    <location>
        <begin position="164"/>
        <end position="276"/>
    </location>
</feature>
<keyword evidence="5" id="KW-1185">Reference proteome</keyword>
<name>A0AAV4EZB2_9GAST</name>
<accession>A0AAV4EZB2</accession>
<dbReference type="InterPro" id="IPR038614">
    <property type="entry name" value="GK_N_sf"/>
</dbReference>
<proteinExistence type="inferred from homology"/>
<dbReference type="Proteomes" id="UP000762676">
    <property type="component" value="Unassembled WGS sequence"/>
</dbReference>
<evidence type="ECO:0000313" key="5">
    <source>
        <dbReference type="Proteomes" id="UP000762676"/>
    </source>
</evidence>
<dbReference type="InterPro" id="IPR039760">
    <property type="entry name" value="MOFRL_protein"/>
</dbReference>